<dbReference type="Proteomes" id="UP000255365">
    <property type="component" value="Unassembled WGS sequence"/>
</dbReference>
<proteinExistence type="predicted"/>
<dbReference type="AlphaFoldDB" id="A0A370SJS8"/>
<dbReference type="InterPro" id="IPR027417">
    <property type="entry name" value="P-loop_NTPase"/>
</dbReference>
<reference evidence="1 2" key="1">
    <citation type="submission" date="2018-07" db="EMBL/GenBank/DDBJ databases">
        <title>Genome sequencing of rice bacterial endophytes.</title>
        <authorList>
            <person name="Venturi V."/>
        </authorList>
    </citation>
    <scope>NUCLEOTIDE SEQUENCE [LARGE SCALE GENOMIC DNA]</scope>
    <source>
        <strain evidence="1 2">E2333</strain>
    </source>
</reference>
<name>A0A370SJS8_PSEJE</name>
<evidence type="ECO:0000313" key="1">
    <source>
        <dbReference type="EMBL" id="RDL19987.1"/>
    </source>
</evidence>
<accession>A0A370SJS8</accession>
<gene>
    <name evidence="1" type="ORF">DEU51_107128</name>
</gene>
<dbReference type="Pfam" id="PF21448">
    <property type="entry name" value="DNMK"/>
    <property type="match status" value="1"/>
</dbReference>
<dbReference type="EMBL" id="QRAV01000007">
    <property type="protein sequence ID" value="RDL19987.1"/>
    <property type="molecule type" value="Genomic_DNA"/>
</dbReference>
<dbReference type="InterPro" id="IPR048444">
    <property type="entry name" value="DNMK"/>
</dbReference>
<evidence type="ECO:0000313" key="2">
    <source>
        <dbReference type="Proteomes" id="UP000255365"/>
    </source>
</evidence>
<dbReference type="SUPFAM" id="SSF52540">
    <property type="entry name" value="P-loop containing nucleoside triphosphate hydrolases"/>
    <property type="match status" value="1"/>
</dbReference>
<organism evidence="1 2">
    <name type="scientific">Pseudomonas jessenii</name>
    <dbReference type="NCBI Taxonomy" id="77298"/>
    <lineage>
        <taxon>Bacteria</taxon>
        <taxon>Pseudomonadati</taxon>
        <taxon>Pseudomonadota</taxon>
        <taxon>Gammaproteobacteria</taxon>
        <taxon>Pseudomonadales</taxon>
        <taxon>Pseudomonadaceae</taxon>
        <taxon>Pseudomonas</taxon>
    </lineage>
</organism>
<dbReference type="Gene3D" id="3.40.50.300">
    <property type="entry name" value="P-loop containing nucleotide triphosphate hydrolases"/>
    <property type="match status" value="1"/>
</dbReference>
<dbReference type="RefSeq" id="WP_115146979.1">
    <property type="nucleotide sequence ID" value="NZ_QRAV01000007.1"/>
</dbReference>
<comment type="caution">
    <text evidence="1">The sequence shown here is derived from an EMBL/GenBank/DDBJ whole genome shotgun (WGS) entry which is preliminary data.</text>
</comment>
<protein>
    <recommendedName>
        <fullName evidence="3">Deoxynucleotide monophosphate kinase</fullName>
    </recommendedName>
</protein>
<sequence length="190" mass="21111">MTPLLLGLAGLARSGKDTAAQHLVNHHGFQSYAFADPLRDGLMHILNLSPCDFEGDQKEQTLPWLGRSPRQLMQSLGTEWGRNSVHPELWLLLAAQNLDLLARTHDHAKGFVVSDIRFENEADFIRKRGGLVIHLQRPTAKQVNSHISESGVEVQAEDIVITNDRSIDDFQKHLTVTLSLLTLGATPRVA</sequence>
<evidence type="ECO:0008006" key="3">
    <source>
        <dbReference type="Google" id="ProtNLM"/>
    </source>
</evidence>